<dbReference type="AlphaFoldDB" id="A0A6C0H8J3"/>
<organism evidence="1">
    <name type="scientific">viral metagenome</name>
    <dbReference type="NCBI Taxonomy" id="1070528"/>
    <lineage>
        <taxon>unclassified sequences</taxon>
        <taxon>metagenomes</taxon>
        <taxon>organismal metagenomes</taxon>
    </lineage>
</organism>
<accession>A0A6C0H8J3</accession>
<protein>
    <submittedName>
        <fullName evidence="1">Uncharacterized protein</fullName>
    </submittedName>
</protein>
<name>A0A6C0H8J3_9ZZZZ</name>
<sequence>MTSTEEIDVTDYTLYESRYYKIILGSKININTDKQLCLYNNYILIRKILEKNLKLLTKRKRKNKNEYDYIPIINPDFTEINFKPHNKAVFYDYMMSYNENKLLCWYIYCIIINMYDRIDSLNIQGGFFRDCFEKTQQSKNYIDIDIYLSLSDLKTQKLFINNDNKLSFSNGSCWINFPDYLNSFDSIIMGLLFFFKIKYKCNFKIDIIKLSYHSRIELPKYSEYYSITITYKIIYGDTFFILNLDVNPIMYASLSNDIYHPRLKAYSNYIRINNIANYDYLGNTITGKQNKKTKNIELQLAIPTEKLNSTTVEILNLFNIIKIIKLILRDTPISNNNYIINIVKSFLSESDQTLLITYFSIYNGIMIPCHAMCNNFIELNLMRNNIIHRVCKNINRRANKFKLKKYRIINIKCHCKICIHQEETITVQEILEFSNYIKTIQN</sequence>
<dbReference type="EMBL" id="MN739902">
    <property type="protein sequence ID" value="QHT76819.1"/>
    <property type="molecule type" value="Genomic_DNA"/>
</dbReference>
<proteinExistence type="predicted"/>
<reference evidence="1" key="1">
    <citation type="journal article" date="2020" name="Nature">
        <title>Giant virus diversity and host interactions through global metagenomics.</title>
        <authorList>
            <person name="Schulz F."/>
            <person name="Roux S."/>
            <person name="Paez-Espino D."/>
            <person name="Jungbluth S."/>
            <person name="Walsh D.A."/>
            <person name="Denef V.J."/>
            <person name="McMahon K.D."/>
            <person name="Konstantinidis K.T."/>
            <person name="Eloe-Fadrosh E.A."/>
            <person name="Kyrpides N.C."/>
            <person name="Woyke T."/>
        </authorList>
    </citation>
    <scope>NUCLEOTIDE SEQUENCE</scope>
    <source>
        <strain evidence="1">GVMAG-M-3300023179-82</strain>
    </source>
</reference>
<evidence type="ECO:0000313" key="1">
    <source>
        <dbReference type="EMBL" id="QHT76819.1"/>
    </source>
</evidence>